<dbReference type="AlphaFoldDB" id="A0A7Y0N2W5"/>
<name>A0A7Y0N2W5_VIBAL</name>
<evidence type="ECO:0000313" key="2">
    <source>
        <dbReference type="Proteomes" id="UP000565155"/>
    </source>
</evidence>
<accession>A0A7Y0N2W5</accession>
<dbReference type="InterPro" id="IPR021109">
    <property type="entry name" value="Peptidase_aspartic_dom_sf"/>
</dbReference>
<dbReference type="EMBL" id="JABCMA010001284">
    <property type="protein sequence ID" value="NMR78003.1"/>
    <property type="molecule type" value="Genomic_DNA"/>
</dbReference>
<dbReference type="SUPFAM" id="SSF50630">
    <property type="entry name" value="Acid proteases"/>
    <property type="match status" value="1"/>
</dbReference>
<sequence length="139" mass="15748">PKYKNLKDDKLLWAIVDDLGGTQAKWEANSFEPYQVTVSFTIQHPYTGKEITVTDDLERISAIRSRTSKKPILRPTVKMPMTIAGHTVDTVVNLTSRKQFSAPILIGKTYLDDNAWVFAGYDYLQEQPNAKMIGKKETV</sequence>
<feature type="non-terminal residue" evidence="1">
    <location>
        <position position="139"/>
    </location>
</feature>
<gene>
    <name evidence="1" type="ORF">HKB35_30970</name>
</gene>
<protein>
    <submittedName>
        <fullName evidence="1">Peptidase</fullName>
    </submittedName>
</protein>
<reference evidence="1 2" key="1">
    <citation type="submission" date="2020-04" db="EMBL/GenBank/DDBJ databases">
        <title>Whole-genome sequencing of Vibrio spp. from China reveals different genetic environments of blaCTX-M-14 among diverse lineages.</title>
        <authorList>
            <person name="Zheng Z."/>
            <person name="Ye L."/>
            <person name="Chen S."/>
        </authorList>
    </citation>
    <scope>NUCLEOTIDE SEQUENCE [LARGE SCALE GENOMIC DNA]</scope>
    <source>
        <strain evidence="1 2">Vb1636</strain>
    </source>
</reference>
<proteinExistence type="predicted"/>
<feature type="non-terminal residue" evidence="1">
    <location>
        <position position="1"/>
    </location>
</feature>
<dbReference type="Proteomes" id="UP000565155">
    <property type="component" value="Unassembled WGS sequence"/>
</dbReference>
<comment type="caution">
    <text evidence="1">The sequence shown here is derived from an EMBL/GenBank/DDBJ whole genome shotgun (WGS) entry which is preliminary data.</text>
</comment>
<evidence type="ECO:0000313" key="1">
    <source>
        <dbReference type="EMBL" id="NMR78003.1"/>
    </source>
</evidence>
<dbReference type="Gene3D" id="2.40.70.10">
    <property type="entry name" value="Acid Proteases"/>
    <property type="match status" value="1"/>
</dbReference>
<organism evidence="1 2">
    <name type="scientific">Vibrio alginolyticus</name>
    <dbReference type="NCBI Taxonomy" id="663"/>
    <lineage>
        <taxon>Bacteria</taxon>
        <taxon>Pseudomonadati</taxon>
        <taxon>Pseudomonadota</taxon>
        <taxon>Gammaproteobacteria</taxon>
        <taxon>Vibrionales</taxon>
        <taxon>Vibrionaceae</taxon>
        <taxon>Vibrio</taxon>
    </lineage>
</organism>